<evidence type="ECO:0000313" key="4">
    <source>
        <dbReference type="EMBL" id="KAK1302065.1"/>
    </source>
</evidence>
<keyword evidence="5" id="KW-1185">Reference proteome</keyword>
<dbReference type="GO" id="GO:0005634">
    <property type="term" value="C:nucleus"/>
    <property type="evidence" value="ECO:0007669"/>
    <property type="project" value="TreeGrafter"/>
</dbReference>
<dbReference type="GO" id="GO:0000981">
    <property type="term" value="F:DNA-binding transcription factor activity, RNA polymerase II-specific"/>
    <property type="evidence" value="ECO:0007669"/>
    <property type="project" value="TreeGrafter"/>
</dbReference>
<evidence type="ECO:0000259" key="3">
    <source>
        <dbReference type="PROSITE" id="PS51294"/>
    </source>
</evidence>
<organism evidence="4 5">
    <name type="scientific">Acorus calamus</name>
    <name type="common">Sweet flag</name>
    <dbReference type="NCBI Taxonomy" id="4465"/>
    <lineage>
        <taxon>Eukaryota</taxon>
        <taxon>Viridiplantae</taxon>
        <taxon>Streptophyta</taxon>
        <taxon>Embryophyta</taxon>
        <taxon>Tracheophyta</taxon>
        <taxon>Spermatophyta</taxon>
        <taxon>Magnoliopsida</taxon>
        <taxon>Liliopsida</taxon>
        <taxon>Acoraceae</taxon>
        <taxon>Acorus</taxon>
    </lineage>
</organism>
<dbReference type="PANTHER" id="PTHR45614">
    <property type="entry name" value="MYB PROTEIN-RELATED"/>
    <property type="match status" value="1"/>
</dbReference>
<dbReference type="GO" id="GO:0000978">
    <property type="term" value="F:RNA polymerase II cis-regulatory region sequence-specific DNA binding"/>
    <property type="evidence" value="ECO:0007669"/>
    <property type="project" value="TreeGrafter"/>
</dbReference>
<evidence type="ECO:0000256" key="2">
    <source>
        <dbReference type="SAM" id="MobiDB-lite"/>
    </source>
</evidence>
<protein>
    <submittedName>
        <fullName evidence="4">Myb-related protein 3R-1</fullName>
    </submittedName>
</protein>
<dbReference type="InterPro" id="IPR050560">
    <property type="entry name" value="MYB_TF"/>
</dbReference>
<dbReference type="CDD" id="cd00167">
    <property type="entry name" value="SANT"/>
    <property type="match status" value="1"/>
</dbReference>
<dbReference type="SUPFAM" id="SSF46689">
    <property type="entry name" value="Homeodomain-like"/>
    <property type="match status" value="1"/>
</dbReference>
<evidence type="ECO:0000256" key="1">
    <source>
        <dbReference type="ARBA" id="ARBA00023125"/>
    </source>
</evidence>
<dbReference type="Gene3D" id="1.10.10.60">
    <property type="entry name" value="Homeodomain-like"/>
    <property type="match status" value="1"/>
</dbReference>
<accession>A0AAV9DLU5</accession>
<feature type="region of interest" description="Disordered" evidence="2">
    <location>
        <begin position="360"/>
        <end position="379"/>
    </location>
</feature>
<reference evidence="4" key="2">
    <citation type="submission" date="2023-06" db="EMBL/GenBank/DDBJ databases">
        <authorList>
            <person name="Ma L."/>
            <person name="Liu K.-W."/>
            <person name="Li Z."/>
            <person name="Hsiao Y.-Y."/>
            <person name="Qi Y."/>
            <person name="Fu T."/>
            <person name="Tang G."/>
            <person name="Zhang D."/>
            <person name="Sun W.-H."/>
            <person name="Liu D.-K."/>
            <person name="Li Y."/>
            <person name="Chen G.-Z."/>
            <person name="Liu X.-D."/>
            <person name="Liao X.-Y."/>
            <person name="Jiang Y.-T."/>
            <person name="Yu X."/>
            <person name="Hao Y."/>
            <person name="Huang J."/>
            <person name="Zhao X.-W."/>
            <person name="Ke S."/>
            <person name="Chen Y.-Y."/>
            <person name="Wu W.-L."/>
            <person name="Hsu J.-L."/>
            <person name="Lin Y.-F."/>
            <person name="Huang M.-D."/>
            <person name="Li C.-Y."/>
            <person name="Huang L."/>
            <person name="Wang Z.-W."/>
            <person name="Zhao X."/>
            <person name="Zhong W.-Y."/>
            <person name="Peng D.-H."/>
            <person name="Ahmad S."/>
            <person name="Lan S."/>
            <person name="Zhang J.-S."/>
            <person name="Tsai W.-C."/>
            <person name="Van De Peer Y."/>
            <person name="Liu Z.-J."/>
        </authorList>
    </citation>
    <scope>NUCLEOTIDE SEQUENCE</scope>
    <source>
        <strain evidence="4">CP</strain>
        <tissue evidence="4">Leaves</tissue>
    </source>
</reference>
<gene>
    <name evidence="4" type="primary">MYB3R-1</name>
    <name evidence="4" type="ORF">QJS10_CPB12g01173</name>
</gene>
<dbReference type="AlphaFoldDB" id="A0AAV9DLU5"/>
<name>A0AAV9DLU5_ACOCL</name>
<feature type="domain" description="HTH myb-type" evidence="3">
    <location>
        <begin position="1"/>
        <end position="40"/>
    </location>
</feature>
<dbReference type="Proteomes" id="UP001180020">
    <property type="component" value="Unassembled WGS sequence"/>
</dbReference>
<dbReference type="PROSITE" id="PS51294">
    <property type="entry name" value="HTH_MYB"/>
    <property type="match status" value="1"/>
</dbReference>
<dbReference type="InterPro" id="IPR017930">
    <property type="entry name" value="Myb_dom"/>
</dbReference>
<reference evidence="4" key="1">
    <citation type="journal article" date="2023" name="Nat. Commun.">
        <title>Diploid and tetraploid genomes of Acorus and the evolution of monocots.</title>
        <authorList>
            <person name="Ma L."/>
            <person name="Liu K.W."/>
            <person name="Li Z."/>
            <person name="Hsiao Y.Y."/>
            <person name="Qi Y."/>
            <person name="Fu T."/>
            <person name="Tang G.D."/>
            <person name="Zhang D."/>
            <person name="Sun W.H."/>
            <person name="Liu D.K."/>
            <person name="Li Y."/>
            <person name="Chen G.Z."/>
            <person name="Liu X.D."/>
            <person name="Liao X.Y."/>
            <person name="Jiang Y.T."/>
            <person name="Yu X."/>
            <person name="Hao Y."/>
            <person name="Huang J."/>
            <person name="Zhao X.W."/>
            <person name="Ke S."/>
            <person name="Chen Y.Y."/>
            <person name="Wu W.L."/>
            <person name="Hsu J.L."/>
            <person name="Lin Y.F."/>
            <person name="Huang M.D."/>
            <person name="Li C.Y."/>
            <person name="Huang L."/>
            <person name="Wang Z.W."/>
            <person name="Zhao X."/>
            <person name="Zhong W.Y."/>
            <person name="Peng D.H."/>
            <person name="Ahmad S."/>
            <person name="Lan S."/>
            <person name="Zhang J.S."/>
            <person name="Tsai W.C."/>
            <person name="Van de Peer Y."/>
            <person name="Liu Z.J."/>
        </authorList>
    </citation>
    <scope>NUCLEOTIDE SEQUENCE</scope>
    <source>
        <strain evidence="4">CP</strain>
    </source>
</reference>
<keyword evidence="1" id="KW-0238">DNA-binding</keyword>
<dbReference type="Pfam" id="PF00249">
    <property type="entry name" value="Myb_DNA-binding"/>
    <property type="match status" value="1"/>
</dbReference>
<proteinExistence type="predicted"/>
<evidence type="ECO:0000313" key="5">
    <source>
        <dbReference type="Proteomes" id="UP001180020"/>
    </source>
</evidence>
<sequence length="435" mass="48747">MQEKAQKVFGNRWTEIAKVVPGRSDNAVKNRFSTLCKKRAKLDDQFKENRSPYINLNSKRTMFHNECITSGASELTESLKKFRENRKINETFPMEHGNGEGHIRSPLSVLVQNLKNMDGCTTHNDISRSKAVMNDGAINKGQSTFLKRDDPKITALIQQADFLSNLAIKVNSEDSNHSLENAWKELQDFLSQSGMNGSMRFEVDKIDFQFENFKDLMEELRSGDSESWLLKRQFDMHDESQVGLECNGTSIATENVTGNHHRDETSLDHYFDFTTDPIVEQCDKSGFSPYSGTEQAFAALSSHDELIGKAGTVSCIEKTALHCDLDIMMKPSPENDGGHCRDGFSTNSSTLRVLPIHDEQRGEDGTASALQNPEFTSPIHMTPLSRRAEAISSPKFSASERHFLLRALGMTSPLPNPNPNSIQQPSCKRALLHSL</sequence>
<comment type="caution">
    <text evidence="4">The sequence shown here is derived from an EMBL/GenBank/DDBJ whole genome shotgun (WGS) entry which is preliminary data.</text>
</comment>
<dbReference type="InterPro" id="IPR001005">
    <property type="entry name" value="SANT/Myb"/>
</dbReference>
<feature type="region of interest" description="Disordered" evidence="2">
    <location>
        <begin position="410"/>
        <end position="435"/>
    </location>
</feature>
<dbReference type="EMBL" id="JAUJYO010000012">
    <property type="protein sequence ID" value="KAK1302065.1"/>
    <property type="molecule type" value="Genomic_DNA"/>
</dbReference>
<dbReference type="PANTHER" id="PTHR45614:SF76">
    <property type="entry name" value="TRANSCRIPTION FACTOR MYB124"/>
    <property type="match status" value="1"/>
</dbReference>
<dbReference type="InterPro" id="IPR009057">
    <property type="entry name" value="Homeodomain-like_sf"/>
</dbReference>